<dbReference type="HOGENOM" id="CLU_3005236_0_0_4"/>
<evidence type="ECO:0000313" key="1">
    <source>
        <dbReference type="EMBL" id="CAR52837.1"/>
    </source>
</evidence>
<dbReference type="EMBL" id="AM747720">
    <property type="protein sequence ID" value="CAR52837.1"/>
    <property type="molecule type" value="Genomic_DNA"/>
</dbReference>
<dbReference type="KEGG" id="bcj:BCAL2531"/>
<reference evidence="1 2" key="1">
    <citation type="journal article" date="2009" name="J. Bacteriol.">
        <title>The genome of Burkholderia cenocepacia J2315, an epidemic pathogen of cystic fibrosis patients.</title>
        <authorList>
            <person name="Holden M.T."/>
            <person name="Seth-Smith H.M."/>
            <person name="Crossman L.C."/>
            <person name="Sebaihia M."/>
            <person name="Bentley S.D."/>
            <person name="Cerdeno-Tarraga A.M."/>
            <person name="Thomson N.R."/>
            <person name="Bason N."/>
            <person name="Quail M.A."/>
            <person name="Sharp S."/>
            <person name="Cherevach I."/>
            <person name="Churcher C."/>
            <person name="Goodhead I."/>
            <person name="Hauser H."/>
            <person name="Holroyd N."/>
            <person name="Mungall K."/>
            <person name="Scott P."/>
            <person name="Walker D."/>
            <person name="White B."/>
            <person name="Rose H."/>
            <person name="Iversen P."/>
            <person name="Mil-Homens D."/>
            <person name="Rocha E.P."/>
            <person name="Fialho A.M."/>
            <person name="Baldwin A."/>
            <person name="Dowson C."/>
            <person name="Barrell B.G."/>
            <person name="Govan J.R."/>
            <person name="Vandamme P."/>
            <person name="Hart C.A."/>
            <person name="Mahenthiralingam E."/>
            <person name="Parkhill J."/>
        </authorList>
    </citation>
    <scope>NUCLEOTIDE SEQUENCE [LARGE SCALE GENOMIC DNA]</scope>
    <source>
        <strain evidence="2">ATCC BAA-245 / DSM 16553 / LMG 16656 / NCTC 13227 / J2315 / CF5610</strain>
    </source>
</reference>
<gene>
    <name evidence="1" type="ORF">BCAL2531</name>
</gene>
<dbReference type="AlphaFoldDB" id="B4E7N1"/>
<evidence type="ECO:0000313" key="2">
    <source>
        <dbReference type="Proteomes" id="UP000001035"/>
    </source>
</evidence>
<organism evidence="1 2">
    <name type="scientific">Burkholderia cenocepacia (strain ATCC BAA-245 / DSM 16553 / LMG 16656 / NCTC 13227 / J2315 / CF5610)</name>
    <name type="common">Burkholderia cepacia (strain J2315)</name>
    <dbReference type="NCBI Taxonomy" id="216591"/>
    <lineage>
        <taxon>Bacteria</taxon>
        <taxon>Pseudomonadati</taxon>
        <taxon>Pseudomonadota</taxon>
        <taxon>Betaproteobacteria</taxon>
        <taxon>Burkholderiales</taxon>
        <taxon>Burkholderiaceae</taxon>
        <taxon>Burkholderia</taxon>
        <taxon>Burkholderia cepacia complex</taxon>
    </lineage>
</organism>
<dbReference type="Proteomes" id="UP000001035">
    <property type="component" value="Chromosome 1"/>
</dbReference>
<keyword evidence="2" id="KW-1185">Reference proteome</keyword>
<proteinExistence type="predicted"/>
<protein>
    <submittedName>
        <fullName evidence="1">Uncharacterized protein</fullName>
    </submittedName>
</protein>
<name>B4E7N1_BURCJ</name>
<sequence>MAELADAHAVIARSANSARHCYRAESGLRYRLLGNHHGVDLVTSAQFTCATAKTTI</sequence>
<accession>B4E7N1</accession>